<dbReference type="EMBL" id="OU015584">
    <property type="protein sequence ID" value="CAG5087676.1"/>
    <property type="molecule type" value="Genomic_DNA"/>
</dbReference>
<dbReference type="PROSITE" id="PS51898">
    <property type="entry name" value="TYR_RECOMBINASE"/>
    <property type="match status" value="1"/>
</dbReference>
<gene>
    <name evidence="8" type="primary">xerC_12</name>
    <name evidence="8" type="ORF">CRYO30217_03545</name>
</gene>
<feature type="domain" description="Tyr recombinase" evidence="6">
    <location>
        <begin position="197"/>
        <end position="372"/>
    </location>
</feature>
<keyword evidence="2" id="KW-0229">DNA integration</keyword>
<reference evidence="8" key="1">
    <citation type="submission" date="2021-04" db="EMBL/GenBank/DDBJ databases">
        <authorList>
            <person name="Rodrigo-Torres L."/>
            <person name="Arahal R. D."/>
            <person name="Lucena T."/>
        </authorList>
    </citation>
    <scope>NUCLEOTIDE SEQUENCE</scope>
    <source>
        <strain evidence="8">AS29M-1</strain>
    </source>
</reference>
<evidence type="ECO:0000256" key="4">
    <source>
        <dbReference type="ARBA" id="ARBA00023172"/>
    </source>
</evidence>
<evidence type="ECO:0000259" key="6">
    <source>
        <dbReference type="PROSITE" id="PS51898"/>
    </source>
</evidence>
<evidence type="ECO:0000256" key="3">
    <source>
        <dbReference type="ARBA" id="ARBA00023125"/>
    </source>
</evidence>
<protein>
    <submittedName>
        <fullName evidence="8">Tyrosine recombinase XerC</fullName>
    </submittedName>
</protein>
<dbReference type="RefSeq" id="WP_258543718.1">
    <property type="nucleotide sequence ID" value="NZ_OU015584.1"/>
</dbReference>
<dbReference type="PROSITE" id="PS51900">
    <property type="entry name" value="CB"/>
    <property type="match status" value="1"/>
</dbReference>
<dbReference type="InterPro" id="IPR011010">
    <property type="entry name" value="DNA_brk_join_enz"/>
</dbReference>
<evidence type="ECO:0000313" key="8">
    <source>
        <dbReference type="EMBL" id="CAG5087676.1"/>
    </source>
</evidence>
<dbReference type="InterPro" id="IPR050090">
    <property type="entry name" value="Tyrosine_recombinase_XerCD"/>
</dbReference>
<dbReference type="Proteomes" id="UP000683507">
    <property type="component" value="Chromosome"/>
</dbReference>
<accession>A0A916JQX4</accession>
<dbReference type="Gene3D" id="1.10.150.130">
    <property type="match status" value="1"/>
</dbReference>
<evidence type="ECO:0000256" key="5">
    <source>
        <dbReference type="PROSITE-ProRule" id="PRU01248"/>
    </source>
</evidence>
<dbReference type="PANTHER" id="PTHR30349:SF64">
    <property type="entry name" value="PROPHAGE INTEGRASE INTD-RELATED"/>
    <property type="match status" value="1"/>
</dbReference>
<proteinExistence type="inferred from homology"/>
<comment type="similarity">
    <text evidence="1">Belongs to the 'phage' integrase family.</text>
</comment>
<dbReference type="Pfam" id="PF00589">
    <property type="entry name" value="Phage_integrase"/>
    <property type="match status" value="1"/>
</dbReference>
<dbReference type="PANTHER" id="PTHR30349">
    <property type="entry name" value="PHAGE INTEGRASE-RELATED"/>
    <property type="match status" value="1"/>
</dbReference>
<sequence>MAATLTLRHISIDNAPCIGLSFPHRPDVVKCVTSIPNVQYDDDSQQYYLYNSKKNLKLIYAYCKGRVWVSGDDFFKRDNPNLGSNPMEADFEVYSSETYHRKVPESYLNKLKLKRYSANTARVYCGMFERFINYYLEIPVDRIDERDIEAYLIKMVEEGRSPSYQNQMINAIKFYYEIVLDMPNRFYKVDRPMAAKKLPEVLSTEEVATMLKGCKNLKHQCILSLLYSAGLRRNELLNLKLQDILSDRMMISVKSAKGNKDRMTVLSEQVLHKLRDYYKVYRPKVYLFEGPNGGKYSSTSVGNIVRKAAQAAGIQKRVTAHTLRHSFATHLLEAGTDLRYIQVLLGHESTKTTEVYTQVATNFAQGIKSPIDSLNL</sequence>
<dbReference type="InterPro" id="IPR044068">
    <property type="entry name" value="CB"/>
</dbReference>
<dbReference type="InterPro" id="IPR004107">
    <property type="entry name" value="Integrase_SAM-like_N"/>
</dbReference>
<feature type="domain" description="Core-binding (CB)" evidence="7">
    <location>
        <begin position="98"/>
        <end position="180"/>
    </location>
</feature>
<dbReference type="AlphaFoldDB" id="A0A916JQX4"/>
<dbReference type="KEGG" id="ptan:CRYO30217_03545"/>
<keyword evidence="4" id="KW-0233">DNA recombination</keyword>
<evidence type="ECO:0000256" key="2">
    <source>
        <dbReference type="ARBA" id="ARBA00022908"/>
    </source>
</evidence>
<dbReference type="SUPFAM" id="SSF56349">
    <property type="entry name" value="DNA breaking-rejoining enzymes"/>
    <property type="match status" value="1"/>
</dbReference>
<name>A0A916JQX4_9FLAO</name>
<dbReference type="InterPro" id="IPR013762">
    <property type="entry name" value="Integrase-like_cat_sf"/>
</dbReference>
<evidence type="ECO:0000313" key="9">
    <source>
        <dbReference type="Proteomes" id="UP000683507"/>
    </source>
</evidence>
<dbReference type="InterPro" id="IPR010998">
    <property type="entry name" value="Integrase_recombinase_N"/>
</dbReference>
<keyword evidence="9" id="KW-1185">Reference proteome</keyword>
<evidence type="ECO:0000259" key="7">
    <source>
        <dbReference type="PROSITE" id="PS51900"/>
    </source>
</evidence>
<organism evidence="8 9">
    <name type="scientific">Parvicella tangerina</name>
    <dbReference type="NCBI Taxonomy" id="2829795"/>
    <lineage>
        <taxon>Bacteria</taxon>
        <taxon>Pseudomonadati</taxon>
        <taxon>Bacteroidota</taxon>
        <taxon>Flavobacteriia</taxon>
        <taxon>Flavobacteriales</taxon>
        <taxon>Parvicellaceae</taxon>
        <taxon>Parvicella</taxon>
    </lineage>
</organism>
<dbReference type="GO" id="GO:0006310">
    <property type="term" value="P:DNA recombination"/>
    <property type="evidence" value="ECO:0007669"/>
    <property type="project" value="UniProtKB-KW"/>
</dbReference>
<keyword evidence="3 5" id="KW-0238">DNA-binding</keyword>
<dbReference type="Gene3D" id="1.10.443.10">
    <property type="entry name" value="Intergrase catalytic core"/>
    <property type="match status" value="1"/>
</dbReference>
<evidence type="ECO:0000256" key="1">
    <source>
        <dbReference type="ARBA" id="ARBA00008857"/>
    </source>
</evidence>
<dbReference type="GO" id="GO:0015074">
    <property type="term" value="P:DNA integration"/>
    <property type="evidence" value="ECO:0007669"/>
    <property type="project" value="UniProtKB-KW"/>
</dbReference>
<dbReference type="InterPro" id="IPR002104">
    <property type="entry name" value="Integrase_catalytic"/>
</dbReference>
<dbReference type="GO" id="GO:0003677">
    <property type="term" value="F:DNA binding"/>
    <property type="evidence" value="ECO:0007669"/>
    <property type="project" value="UniProtKB-UniRule"/>
</dbReference>
<dbReference type="Pfam" id="PF13495">
    <property type="entry name" value="Phage_int_SAM_4"/>
    <property type="match status" value="1"/>
</dbReference>